<dbReference type="EMBL" id="FNIZ01000007">
    <property type="protein sequence ID" value="SDO74937.1"/>
    <property type="molecule type" value="Genomic_DNA"/>
</dbReference>
<protein>
    <submittedName>
        <fullName evidence="1">Uncharacterized protein</fullName>
    </submittedName>
</protein>
<evidence type="ECO:0000313" key="2">
    <source>
        <dbReference type="Proteomes" id="UP000198860"/>
    </source>
</evidence>
<proteinExistence type="predicted"/>
<name>A0A1H0M3H2_HALAD</name>
<keyword evidence="2" id="KW-1185">Reference proteome</keyword>
<reference evidence="2" key="1">
    <citation type="submission" date="2016-10" db="EMBL/GenBank/DDBJ databases">
        <authorList>
            <person name="Varghese N."/>
            <person name="Submissions S."/>
        </authorList>
    </citation>
    <scope>NUCLEOTIDE SEQUENCE [LARGE SCALE GENOMIC DNA]</scope>
    <source>
        <strain evidence="2">CGMCC 1.3703</strain>
    </source>
</reference>
<gene>
    <name evidence="1" type="ORF">SAMN05421677_107211</name>
</gene>
<accession>A0A1H0M3H2</accession>
<organism evidence="1 2">
    <name type="scientific">Halobacillus aidingensis</name>
    <dbReference type="NCBI Taxonomy" id="240303"/>
    <lineage>
        <taxon>Bacteria</taxon>
        <taxon>Bacillati</taxon>
        <taxon>Bacillota</taxon>
        <taxon>Bacilli</taxon>
        <taxon>Bacillales</taxon>
        <taxon>Bacillaceae</taxon>
        <taxon>Halobacillus</taxon>
    </lineage>
</organism>
<sequence>MKDIVDNGPYSFIDDITDHGHIASEQKKNEGEPAEIVLLVEIQTCTLKPKSIPSLY</sequence>
<dbReference type="AlphaFoldDB" id="A0A1H0M3H2"/>
<evidence type="ECO:0000313" key="1">
    <source>
        <dbReference type="EMBL" id="SDO74937.1"/>
    </source>
</evidence>
<dbReference type="Proteomes" id="UP000198860">
    <property type="component" value="Unassembled WGS sequence"/>
</dbReference>